<gene>
    <name evidence="2" type="ORF">A3770_14p73160</name>
</gene>
<name>A0A5B8MVH6_9CHLO</name>
<dbReference type="InterPro" id="IPR008775">
    <property type="entry name" value="Phytyl_CoA_dOase-like"/>
</dbReference>
<dbReference type="OrthoDB" id="43557at2759"/>
<evidence type="ECO:0000313" key="2">
    <source>
        <dbReference type="EMBL" id="QDZ24798.1"/>
    </source>
</evidence>
<keyword evidence="1" id="KW-0472">Membrane</keyword>
<dbReference type="EMBL" id="CP031047">
    <property type="protein sequence ID" value="QDZ24798.1"/>
    <property type="molecule type" value="Genomic_DNA"/>
</dbReference>
<keyword evidence="1" id="KW-0812">Transmembrane</keyword>
<accession>A0A5B8MVH6</accession>
<reference evidence="2 3" key="1">
    <citation type="submission" date="2018-07" db="EMBL/GenBank/DDBJ databases">
        <title>The complete nuclear genome of the prasinophyte Chloropicon primus (CCMP1205).</title>
        <authorList>
            <person name="Pombert J.-F."/>
            <person name="Otis C."/>
            <person name="Turmel M."/>
            <person name="Lemieux C."/>
        </authorList>
    </citation>
    <scope>NUCLEOTIDE SEQUENCE [LARGE SCALE GENOMIC DNA]</scope>
    <source>
        <strain evidence="2 3">CCMP1205</strain>
    </source>
</reference>
<keyword evidence="1" id="KW-1133">Transmembrane helix</keyword>
<dbReference type="AlphaFoldDB" id="A0A5B8MVH6"/>
<dbReference type="PANTHER" id="PTHR37563:SF2">
    <property type="entry name" value="PHYTANOYL-COA DIOXYGENASE FAMILY PROTEIN (AFU_ORTHOLOGUE AFUA_2G03330)"/>
    <property type="match status" value="1"/>
</dbReference>
<sequence>MGKKHKSALPWSVVAISVLLVLVTIWQTTSLFSSQQKASERPPVPPPVSTANFPGVPQRCDYNLDEGYYLKFYEDKCWRDYSVEDWKENPARASRAVFDHGALYMKEILTYQEALTLREYLVQELSPRTLAGNKYYTKDLRDPEGRYDFPLDPLEQGPVLEALNKVVDRVGPIFERILGEKAELVELSVLQTCNATAQNTHSDTCTICCDAQDTYRDRMGEIDRTFEAGGQTMAVLNAGHYENVNVPKSYSLFLPMQPTGVKNGVTNTYPGSHRLLPWKTVEDFNDDHGDDDFLEHYERCNPSLNMGDGFIYNSRTLHAAGRNPTPSARMMFMLSFQAVDDYGENGLLFGSSYSLQKKWQTLLPVVLKRLKAKHYDISCYRDDVQARSAAYMKTLKNEERNELMRRRGKDKEAIVLSVVKGKLKLKDFPLSVAKLRKIAQIT</sequence>
<dbReference type="InterPro" id="IPR051961">
    <property type="entry name" value="Fungal_Metabolite_Diox"/>
</dbReference>
<organism evidence="2 3">
    <name type="scientific">Chloropicon primus</name>
    <dbReference type="NCBI Taxonomy" id="1764295"/>
    <lineage>
        <taxon>Eukaryota</taxon>
        <taxon>Viridiplantae</taxon>
        <taxon>Chlorophyta</taxon>
        <taxon>Chloropicophyceae</taxon>
        <taxon>Chloropicales</taxon>
        <taxon>Chloropicaceae</taxon>
        <taxon>Chloropicon</taxon>
    </lineage>
</organism>
<dbReference type="Gene3D" id="2.60.120.620">
    <property type="entry name" value="q2cbj1_9rhob like domain"/>
    <property type="match status" value="1"/>
</dbReference>
<evidence type="ECO:0000256" key="1">
    <source>
        <dbReference type="SAM" id="Phobius"/>
    </source>
</evidence>
<proteinExistence type="predicted"/>
<feature type="transmembrane region" description="Helical" evidence="1">
    <location>
        <begin position="7"/>
        <end position="26"/>
    </location>
</feature>
<keyword evidence="3" id="KW-1185">Reference proteome</keyword>
<dbReference type="Pfam" id="PF05721">
    <property type="entry name" value="PhyH"/>
    <property type="match status" value="1"/>
</dbReference>
<dbReference type="SUPFAM" id="SSF51197">
    <property type="entry name" value="Clavaminate synthase-like"/>
    <property type="match status" value="1"/>
</dbReference>
<dbReference type="Proteomes" id="UP000316726">
    <property type="component" value="Chromosome 14"/>
</dbReference>
<evidence type="ECO:0000313" key="3">
    <source>
        <dbReference type="Proteomes" id="UP000316726"/>
    </source>
</evidence>
<protein>
    <recommendedName>
        <fullName evidence="4">Phytanoyl-CoA dioxygenase</fullName>
    </recommendedName>
</protein>
<evidence type="ECO:0008006" key="4">
    <source>
        <dbReference type="Google" id="ProtNLM"/>
    </source>
</evidence>
<dbReference type="PANTHER" id="PTHR37563">
    <property type="entry name" value="PHYTANOYL-COA DIOXYGENASE FAMILY PROTEIN (AFU_ORTHOLOGUE AFUA_2G03330)"/>
    <property type="match status" value="1"/>
</dbReference>